<evidence type="ECO:0000259" key="1">
    <source>
        <dbReference type="Pfam" id="PF03478"/>
    </source>
</evidence>
<sequence>MRSLLLSRLSKLSSLRKLPVVLGVRFLSETPPCHILGAAPCGSNSRDGEIGRLVVSNYTESCWSTMTHVEKKVPMSLMTETGTIGASRGWVATLKDGVVCFQDDLIPSASDSEPKRISLPPLQTLPHCQTQLVTNVAMSSGSPDKDEDCILAVKFLGPQLSLCRPALGDKAEWFNIRVTDPGFFSSRVMYSKRDNMFSMAGSGGKITGSWDLEKHILVDTYFPFYPEFVQSHWDRLCKSCRSEHLVESPSGETFFVKWYTQRSIHRDINSGKALTERFLVFSVSNNKMYRHTRDIGDNCIFLSAKGEPFCLQASLYGLSRNCIYFVGRDDFGEVNIADDVIMAKKTRTSRAPYFIPPPS</sequence>
<evidence type="ECO:0000313" key="2">
    <source>
        <dbReference type="EMBL" id="JAU35558.1"/>
    </source>
</evidence>
<proteinExistence type="predicted"/>
<gene>
    <name evidence="2" type="ORF">LC_TR7353_c2_g1_i1_g.24605</name>
</gene>
<dbReference type="InterPro" id="IPR050942">
    <property type="entry name" value="F-box_BR-signaling"/>
</dbReference>
<name>A0A1J3EW48_NOCCA</name>
<organism evidence="2">
    <name type="scientific">Noccaea caerulescens</name>
    <name type="common">Alpine penny-cress</name>
    <name type="synonym">Thlaspi caerulescens</name>
    <dbReference type="NCBI Taxonomy" id="107243"/>
    <lineage>
        <taxon>Eukaryota</taxon>
        <taxon>Viridiplantae</taxon>
        <taxon>Streptophyta</taxon>
        <taxon>Embryophyta</taxon>
        <taxon>Tracheophyta</taxon>
        <taxon>Spermatophyta</taxon>
        <taxon>Magnoliopsida</taxon>
        <taxon>eudicotyledons</taxon>
        <taxon>Gunneridae</taxon>
        <taxon>Pentapetalae</taxon>
        <taxon>rosids</taxon>
        <taxon>malvids</taxon>
        <taxon>Brassicales</taxon>
        <taxon>Brassicaceae</taxon>
        <taxon>Coluteocarpeae</taxon>
        <taxon>Noccaea</taxon>
    </lineage>
</organism>
<dbReference type="PANTHER" id="PTHR44259:SF93">
    <property type="entry name" value="PROTEIN, PUTATIVE (DUF295)-RELATED"/>
    <property type="match status" value="1"/>
</dbReference>
<dbReference type="PANTHER" id="PTHR44259">
    <property type="entry name" value="OS07G0183000 PROTEIN-RELATED"/>
    <property type="match status" value="1"/>
</dbReference>
<dbReference type="EMBL" id="GEVK01017274">
    <property type="protein sequence ID" value="JAU35558.1"/>
    <property type="molecule type" value="Transcribed_RNA"/>
</dbReference>
<dbReference type="AlphaFoldDB" id="A0A1J3EW48"/>
<accession>A0A1J3EW48</accession>
<feature type="domain" description="KIB1-4 beta-propeller" evidence="1">
    <location>
        <begin position="73"/>
        <end position="332"/>
    </location>
</feature>
<dbReference type="InterPro" id="IPR005174">
    <property type="entry name" value="KIB1-4_b-propeller"/>
</dbReference>
<protein>
    <recommendedName>
        <fullName evidence="1">KIB1-4 beta-propeller domain-containing protein</fullName>
    </recommendedName>
</protein>
<dbReference type="Pfam" id="PF03478">
    <property type="entry name" value="Beta-prop_KIB1-4"/>
    <property type="match status" value="1"/>
</dbReference>
<reference evidence="2" key="1">
    <citation type="submission" date="2016-07" db="EMBL/GenBank/DDBJ databases">
        <title>De novo transcriptome assembly of four accessions of the metal hyperaccumulator plant Noccaea caerulescens.</title>
        <authorList>
            <person name="Blande D."/>
            <person name="Halimaa P."/>
            <person name="Tervahauta A.I."/>
            <person name="Aarts M.G."/>
            <person name="Karenlampi S.O."/>
        </authorList>
    </citation>
    <scope>NUCLEOTIDE SEQUENCE</scope>
</reference>